<reference evidence="4 5" key="1">
    <citation type="submission" date="2019-02" db="EMBL/GenBank/DDBJ databases">
        <title>WGS of Pseudoxanthomonas species novum from clinical isolates.</title>
        <authorList>
            <person name="Bernier A.-M."/>
            <person name="Bernard K."/>
            <person name="Vachon A."/>
        </authorList>
    </citation>
    <scope>NUCLEOTIDE SEQUENCE [LARGE SCALE GENOMIC DNA]</scope>
    <source>
        <strain evidence="4 5">NML171202</strain>
    </source>
</reference>
<feature type="transmembrane region" description="Helical" evidence="2">
    <location>
        <begin position="12"/>
        <end position="30"/>
    </location>
</feature>
<evidence type="ECO:0000313" key="5">
    <source>
        <dbReference type="Proteomes" id="UP000291286"/>
    </source>
</evidence>
<dbReference type="PANTHER" id="PTHR34978">
    <property type="entry name" value="POSSIBLE SENSOR-TRANSDUCER PROTEIN BLAR"/>
    <property type="match status" value="1"/>
</dbReference>
<feature type="transmembrane region" description="Helical" evidence="2">
    <location>
        <begin position="307"/>
        <end position="328"/>
    </location>
</feature>
<feature type="compositionally biased region" description="Pro residues" evidence="1">
    <location>
        <begin position="374"/>
        <end position="400"/>
    </location>
</feature>
<feature type="region of interest" description="Disordered" evidence="1">
    <location>
        <begin position="371"/>
        <end position="405"/>
    </location>
</feature>
<proteinExistence type="predicted"/>
<keyword evidence="2" id="KW-0472">Membrane</keyword>
<dbReference type="Proteomes" id="UP000291286">
    <property type="component" value="Unassembled WGS sequence"/>
</dbReference>
<dbReference type="EMBL" id="SHMB01000001">
    <property type="protein sequence ID" value="TAA32750.1"/>
    <property type="molecule type" value="Genomic_DNA"/>
</dbReference>
<dbReference type="Pfam" id="PF05569">
    <property type="entry name" value="Peptidase_M56"/>
    <property type="match status" value="1"/>
</dbReference>
<keyword evidence="2" id="KW-1133">Transmembrane helix</keyword>
<evidence type="ECO:0000256" key="2">
    <source>
        <dbReference type="SAM" id="Phobius"/>
    </source>
</evidence>
<evidence type="ECO:0000259" key="3">
    <source>
        <dbReference type="Pfam" id="PF05569"/>
    </source>
</evidence>
<feature type="transmembrane region" description="Helical" evidence="2">
    <location>
        <begin position="108"/>
        <end position="130"/>
    </location>
</feature>
<dbReference type="PANTHER" id="PTHR34978:SF3">
    <property type="entry name" value="SLR0241 PROTEIN"/>
    <property type="match status" value="1"/>
</dbReference>
<feature type="domain" description="Peptidase M56" evidence="3">
    <location>
        <begin position="12"/>
        <end position="302"/>
    </location>
</feature>
<name>A0A4Q8LQD4_9GAMM</name>
<dbReference type="CDD" id="cd07341">
    <property type="entry name" value="M56_BlaR1_MecR1_like"/>
    <property type="match status" value="1"/>
</dbReference>
<dbReference type="RefSeq" id="WP_130514593.1">
    <property type="nucleotide sequence ID" value="NZ_SHMB01000001.1"/>
</dbReference>
<evidence type="ECO:0000256" key="1">
    <source>
        <dbReference type="SAM" id="MobiDB-lite"/>
    </source>
</evidence>
<protein>
    <recommendedName>
        <fullName evidence="3">Peptidase M56 domain-containing protein</fullName>
    </recommendedName>
</protein>
<feature type="transmembrane region" description="Helical" evidence="2">
    <location>
        <begin position="42"/>
        <end position="61"/>
    </location>
</feature>
<gene>
    <name evidence="4" type="ORF">EA661_00185</name>
</gene>
<comment type="caution">
    <text evidence="4">The sequence shown here is derived from an EMBL/GenBank/DDBJ whole genome shotgun (WGS) entry which is preliminary data.</text>
</comment>
<keyword evidence="2" id="KW-0812">Transmembrane</keyword>
<evidence type="ECO:0000313" key="4">
    <source>
        <dbReference type="EMBL" id="TAA32750.1"/>
    </source>
</evidence>
<dbReference type="AlphaFoldDB" id="A0A4Q8LQD4"/>
<dbReference type="InterPro" id="IPR008756">
    <property type="entry name" value="Peptidase_M56"/>
</dbReference>
<organism evidence="4 5">
    <name type="scientific">Pseudoxanthomonas winnipegensis</name>
    <dbReference type="NCBI Taxonomy" id="2480810"/>
    <lineage>
        <taxon>Bacteria</taxon>
        <taxon>Pseudomonadati</taxon>
        <taxon>Pseudomonadota</taxon>
        <taxon>Gammaproteobacteria</taxon>
        <taxon>Lysobacterales</taxon>
        <taxon>Lysobacteraceae</taxon>
        <taxon>Pseudoxanthomonas</taxon>
    </lineage>
</organism>
<accession>A0A4Q8LQD4</accession>
<dbReference type="InterPro" id="IPR052173">
    <property type="entry name" value="Beta-lactam_resp_regulator"/>
</dbReference>
<sequence>MDAFASELITRLATTSVQTALLVALVWALCRALPRLPASTQCWLWWTVALQAVIGLVAAPLELPWLPAAARASAAAPALVPAAEATAPLVVAPLASAPTLAPLWALPAWQTGLLALWLAGIVVMGLRTALAWRASRALVRASHPCDDAVLSGALRLAAEAHGLRTAPPLRLSRQISSPQLVGVRCPVLLLPTPEAARIGDDDLDMALTHELVHLRRRDLWWGLLPALAQHVAFFHPLVHYAVREYGVAREAAVDAAVIAGNRHCRGDYGRLLVRLGVAPRPGAGLASASPSFLSLKRRLLMLQNTHSFPRIGAALILAGVAVAGVTPLRLVAAAPAPQTPVAEAKPAAAAQPAAAAAPAAPAARAAGMRALLAPPAPPPPPPPAPPANAVPAPPAPPKPPVTAFSTRGLFHQSHDASRDAYVLVQGNESTMSGSSEDLRRARALDDGKGVLFVRRAGKSYVIRDAATLSRFKAVYAETSRIGEAQGKLGEQQGALGERQGRIGGRMGEIGSRLGDLAVREAQLSLAGGDSAAARKAIEDAHRATEKARAEMEDPAMQREMAELSRQQEALGQQQAVLGKQQAAASARAQREAELIINQTLQSGLAQPIDG</sequence>